<evidence type="ECO:0000259" key="2">
    <source>
        <dbReference type="Pfam" id="PF04773"/>
    </source>
</evidence>
<keyword evidence="1 4" id="KW-0812">Transmembrane</keyword>
<evidence type="ECO:0000313" key="5">
    <source>
        <dbReference type="Proteomes" id="UP000184520"/>
    </source>
</evidence>
<evidence type="ECO:0000313" key="4">
    <source>
        <dbReference type="EMBL" id="SHG16625.1"/>
    </source>
</evidence>
<sequence>MADQNVNNVVSLHSEDRILDEASLWLVKLDNGLSQQEVTALKQWLKTPAHQDTFLEVAALWDKMEVLSKLAEIVPAPRSQRSVMRPLAIAASFLCVALLGWLGLSAWQPPSQSFATVQYQNALSTQVGEMRELILSDGSKLTLNTDTQVAVTYTDRQRLIELKRGELHIEVAKDTSRPLSVLADGQMIQAVGTAFNVEWVNDTLDLLVTEGRVRVAPQAQPVEVLTQSVDVRLPATSLSVSQGQYSTLSEPVQKVRRIDDADLSAKVSWQTGKLIFRGESLAEVIREVSRYTPLSIELGDASLKDIQIAGLFNANDVEGLLAALAENFPLRYDYTSSDTVVIHSL</sequence>
<organism evidence="4 5">
    <name type="scientific">Marisediminitalea aggregata</name>
    <dbReference type="NCBI Taxonomy" id="634436"/>
    <lineage>
        <taxon>Bacteria</taxon>
        <taxon>Pseudomonadati</taxon>
        <taxon>Pseudomonadota</taxon>
        <taxon>Gammaproteobacteria</taxon>
        <taxon>Alteromonadales</taxon>
        <taxon>Alteromonadaceae</taxon>
        <taxon>Marisediminitalea</taxon>
    </lineage>
</organism>
<protein>
    <submittedName>
        <fullName evidence="4">Transmembrane sensor</fullName>
    </submittedName>
</protein>
<feature type="transmembrane region" description="Helical" evidence="1">
    <location>
        <begin position="87"/>
        <end position="107"/>
    </location>
</feature>
<keyword evidence="5" id="KW-1185">Reference proteome</keyword>
<evidence type="ECO:0000256" key="1">
    <source>
        <dbReference type="SAM" id="Phobius"/>
    </source>
</evidence>
<dbReference type="InterPro" id="IPR012373">
    <property type="entry name" value="Ferrdict_sens_TM"/>
</dbReference>
<dbReference type="InterPro" id="IPR032508">
    <property type="entry name" value="FecR_C"/>
</dbReference>
<dbReference type="Pfam" id="PF16344">
    <property type="entry name" value="FecR_C"/>
    <property type="match status" value="1"/>
</dbReference>
<dbReference type="STRING" id="634436.SAMN05216361_1516"/>
<gene>
    <name evidence="4" type="ORF">SAMN05216361_1516</name>
</gene>
<dbReference type="RefSeq" id="WP_073320188.1">
    <property type="nucleotide sequence ID" value="NZ_FQWD01000002.1"/>
</dbReference>
<feature type="domain" description="FecR protein" evidence="2">
    <location>
        <begin position="123"/>
        <end position="214"/>
    </location>
</feature>
<dbReference type="Pfam" id="PF04773">
    <property type="entry name" value="FecR"/>
    <property type="match status" value="1"/>
</dbReference>
<dbReference type="GO" id="GO:0016989">
    <property type="term" value="F:sigma factor antagonist activity"/>
    <property type="evidence" value="ECO:0007669"/>
    <property type="project" value="TreeGrafter"/>
</dbReference>
<proteinExistence type="predicted"/>
<dbReference type="Proteomes" id="UP000184520">
    <property type="component" value="Unassembled WGS sequence"/>
</dbReference>
<feature type="domain" description="Protein FecR C-terminal" evidence="3">
    <location>
        <begin position="273"/>
        <end position="342"/>
    </location>
</feature>
<keyword evidence="1" id="KW-0472">Membrane</keyword>
<dbReference type="PIRSF" id="PIRSF018266">
    <property type="entry name" value="FecR"/>
    <property type="match status" value="1"/>
</dbReference>
<dbReference type="OrthoDB" id="9771237at2"/>
<accession>A0A1M5HKY8</accession>
<dbReference type="AlphaFoldDB" id="A0A1M5HKY8"/>
<dbReference type="PANTHER" id="PTHR30273">
    <property type="entry name" value="PERIPLASMIC SIGNAL SENSOR AND SIGMA FACTOR ACTIVATOR FECR-RELATED"/>
    <property type="match status" value="1"/>
</dbReference>
<dbReference type="PANTHER" id="PTHR30273:SF2">
    <property type="entry name" value="PROTEIN FECR"/>
    <property type="match status" value="1"/>
</dbReference>
<dbReference type="Gene3D" id="2.60.120.1440">
    <property type="match status" value="1"/>
</dbReference>
<reference evidence="5" key="1">
    <citation type="submission" date="2016-11" db="EMBL/GenBank/DDBJ databases">
        <authorList>
            <person name="Varghese N."/>
            <person name="Submissions S."/>
        </authorList>
    </citation>
    <scope>NUCLEOTIDE SEQUENCE [LARGE SCALE GENOMIC DNA]</scope>
    <source>
        <strain evidence="5">CGMCC 1.8995</strain>
    </source>
</reference>
<evidence type="ECO:0000259" key="3">
    <source>
        <dbReference type="Pfam" id="PF16344"/>
    </source>
</evidence>
<dbReference type="EMBL" id="FQWD01000002">
    <property type="protein sequence ID" value="SHG16625.1"/>
    <property type="molecule type" value="Genomic_DNA"/>
</dbReference>
<keyword evidence="1" id="KW-1133">Transmembrane helix</keyword>
<name>A0A1M5HKY8_9ALTE</name>
<dbReference type="InterPro" id="IPR006860">
    <property type="entry name" value="FecR"/>
</dbReference>
<dbReference type="Gene3D" id="3.55.50.30">
    <property type="match status" value="1"/>
</dbReference>